<evidence type="ECO:0000256" key="4">
    <source>
        <dbReference type="ARBA" id="ARBA00022475"/>
    </source>
</evidence>
<dbReference type="GO" id="GO:0042910">
    <property type="term" value="F:xenobiotic transmembrane transporter activity"/>
    <property type="evidence" value="ECO:0007669"/>
    <property type="project" value="InterPro"/>
</dbReference>
<protein>
    <submittedName>
        <fullName evidence="11">Multidrug effflux MFS transporter</fullName>
    </submittedName>
</protein>
<feature type="region of interest" description="Disordered" evidence="8">
    <location>
        <begin position="1"/>
        <end position="24"/>
    </location>
</feature>
<name>A0A941ECJ3_9ACTN</name>
<evidence type="ECO:0000256" key="1">
    <source>
        <dbReference type="ARBA" id="ARBA00004651"/>
    </source>
</evidence>
<evidence type="ECO:0000256" key="8">
    <source>
        <dbReference type="SAM" id="MobiDB-lite"/>
    </source>
</evidence>
<feature type="domain" description="Major facilitator superfamily (MFS) profile" evidence="10">
    <location>
        <begin position="29"/>
        <end position="417"/>
    </location>
</feature>
<dbReference type="InterPro" id="IPR001958">
    <property type="entry name" value="Tet-R_TetA/multi-R_MdtG-like"/>
</dbReference>
<gene>
    <name evidence="11" type="ORF">KDK95_16700</name>
</gene>
<dbReference type="Pfam" id="PF07690">
    <property type="entry name" value="MFS_1"/>
    <property type="match status" value="1"/>
</dbReference>
<comment type="subcellular location">
    <subcellularLocation>
        <location evidence="1">Cell membrane</location>
        <topology evidence="1">Multi-pass membrane protein</topology>
    </subcellularLocation>
</comment>
<accession>A0A941ECJ3</accession>
<evidence type="ECO:0000256" key="5">
    <source>
        <dbReference type="ARBA" id="ARBA00022692"/>
    </source>
</evidence>
<keyword evidence="12" id="KW-1185">Reference proteome</keyword>
<evidence type="ECO:0000256" key="9">
    <source>
        <dbReference type="SAM" id="Phobius"/>
    </source>
</evidence>
<feature type="transmembrane region" description="Helical" evidence="9">
    <location>
        <begin position="124"/>
        <end position="142"/>
    </location>
</feature>
<evidence type="ECO:0000256" key="6">
    <source>
        <dbReference type="ARBA" id="ARBA00022989"/>
    </source>
</evidence>
<evidence type="ECO:0000259" key="10">
    <source>
        <dbReference type="PROSITE" id="PS50850"/>
    </source>
</evidence>
<dbReference type="InterPro" id="IPR020846">
    <property type="entry name" value="MFS_dom"/>
</dbReference>
<feature type="transmembrane region" description="Helical" evidence="9">
    <location>
        <begin position="234"/>
        <end position="253"/>
    </location>
</feature>
<feature type="transmembrane region" description="Helical" evidence="9">
    <location>
        <begin position="30"/>
        <end position="47"/>
    </location>
</feature>
<dbReference type="RefSeq" id="WP_212519099.1">
    <property type="nucleotide sequence ID" value="NZ_JAGSOH010000046.1"/>
</dbReference>
<feature type="transmembrane region" description="Helical" evidence="9">
    <location>
        <begin position="365"/>
        <end position="383"/>
    </location>
</feature>
<dbReference type="Gene3D" id="1.20.1720.10">
    <property type="entry name" value="Multidrug resistance protein D"/>
    <property type="match status" value="1"/>
</dbReference>
<dbReference type="CDD" id="cd17320">
    <property type="entry name" value="MFS_MdfA_MDR_like"/>
    <property type="match status" value="1"/>
</dbReference>
<feature type="transmembrane region" description="Helical" evidence="9">
    <location>
        <begin position="96"/>
        <end position="118"/>
    </location>
</feature>
<keyword evidence="3" id="KW-0813">Transport</keyword>
<dbReference type="PANTHER" id="PTHR42718">
    <property type="entry name" value="MAJOR FACILITATOR SUPERFAMILY MULTIDRUG TRANSPORTER MFSC"/>
    <property type="match status" value="1"/>
</dbReference>
<dbReference type="EMBL" id="JAGSOH010000046">
    <property type="protein sequence ID" value="MBR7827958.1"/>
    <property type="molecule type" value="Genomic_DNA"/>
</dbReference>
<dbReference type="InterPro" id="IPR036259">
    <property type="entry name" value="MFS_trans_sf"/>
</dbReference>
<proteinExistence type="inferred from homology"/>
<feature type="transmembrane region" description="Helical" evidence="9">
    <location>
        <begin position="328"/>
        <end position="353"/>
    </location>
</feature>
<evidence type="ECO:0000256" key="2">
    <source>
        <dbReference type="ARBA" id="ARBA00006236"/>
    </source>
</evidence>
<evidence type="ECO:0000313" key="12">
    <source>
        <dbReference type="Proteomes" id="UP000676325"/>
    </source>
</evidence>
<feature type="transmembrane region" description="Helical" evidence="9">
    <location>
        <begin position="154"/>
        <end position="173"/>
    </location>
</feature>
<evidence type="ECO:0000313" key="11">
    <source>
        <dbReference type="EMBL" id="MBR7827958.1"/>
    </source>
</evidence>
<keyword evidence="7 9" id="KW-0472">Membrane</keyword>
<sequence>MAASAETVEPAEGSRPAASRRPGPAARQPIVLLGALSALAALSLDMYVPGLPAMAAGLHTTASATQLTLTACLIGLALGQLYVGPLSDARGRRRPLLVGMTLYTAASVLCALAPSIWVLIPMRLVQGAAGGAGMVIATAAVRDRGESGTATARLFATLMVVNGIAPIAAPVIGGQLLHWTTWRGVFLVLAGIGAALLLTSVFLFGESLPTDRRRHGGGSRALIPVYRRLLRDRVFVGCLLGNGLALGAMFGYISGSPFVLQDIHGLTAQQYSLVFAANGTGIVLGSQASRLLVGRFGAHTLMLAGLIGVTAGGVGVLLSTLSGAGLPVLLPLLFVNVACLGLVLPNAGALGLAKHGDAAGAAASLLGPTPYVLGALASPLVGLGGRHDAVPMGVVIALFDALALGAFAILTGGTETE</sequence>
<dbReference type="SUPFAM" id="SSF103473">
    <property type="entry name" value="MFS general substrate transporter"/>
    <property type="match status" value="1"/>
</dbReference>
<dbReference type="InterPro" id="IPR011701">
    <property type="entry name" value="MFS"/>
</dbReference>
<dbReference type="PROSITE" id="PS50850">
    <property type="entry name" value="MFS"/>
    <property type="match status" value="1"/>
</dbReference>
<organism evidence="11 12">
    <name type="scientific">Actinospica acidithermotolerans</name>
    <dbReference type="NCBI Taxonomy" id="2828514"/>
    <lineage>
        <taxon>Bacteria</taxon>
        <taxon>Bacillati</taxon>
        <taxon>Actinomycetota</taxon>
        <taxon>Actinomycetes</taxon>
        <taxon>Catenulisporales</taxon>
        <taxon>Actinospicaceae</taxon>
        <taxon>Actinospica</taxon>
    </lineage>
</organism>
<comment type="caution">
    <text evidence="11">The sequence shown here is derived from an EMBL/GenBank/DDBJ whole genome shotgun (WGS) entry which is preliminary data.</text>
</comment>
<dbReference type="PANTHER" id="PTHR42718:SF9">
    <property type="entry name" value="MAJOR FACILITATOR SUPERFAMILY MULTIDRUG TRANSPORTER MFSC"/>
    <property type="match status" value="1"/>
</dbReference>
<feature type="compositionally biased region" description="Low complexity" evidence="8">
    <location>
        <begin position="13"/>
        <end position="24"/>
    </location>
</feature>
<feature type="transmembrane region" description="Helical" evidence="9">
    <location>
        <begin position="185"/>
        <end position="205"/>
    </location>
</feature>
<reference evidence="11" key="1">
    <citation type="submission" date="2021-04" db="EMBL/GenBank/DDBJ databases">
        <title>Genome based classification of Actinospica acidithermotolerans sp. nov., an actinobacterium isolated from an Indonesian hot spring.</title>
        <authorList>
            <person name="Kusuma A.B."/>
            <person name="Putra K.E."/>
            <person name="Nafisah S."/>
            <person name="Loh J."/>
            <person name="Nouioui I."/>
            <person name="Goodfellow M."/>
        </authorList>
    </citation>
    <scope>NUCLEOTIDE SEQUENCE</scope>
    <source>
        <strain evidence="11">MGRD01-02</strain>
    </source>
</reference>
<dbReference type="FunFam" id="1.20.1720.10:FF:000005">
    <property type="entry name" value="Bcr/CflA family efflux transporter"/>
    <property type="match status" value="1"/>
</dbReference>
<dbReference type="AlphaFoldDB" id="A0A941ECJ3"/>
<evidence type="ECO:0000256" key="7">
    <source>
        <dbReference type="ARBA" id="ARBA00023136"/>
    </source>
</evidence>
<dbReference type="GO" id="GO:0005886">
    <property type="term" value="C:plasma membrane"/>
    <property type="evidence" value="ECO:0007669"/>
    <property type="project" value="UniProtKB-SubCell"/>
</dbReference>
<keyword evidence="5 9" id="KW-0812">Transmembrane</keyword>
<dbReference type="Proteomes" id="UP000676325">
    <property type="component" value="Unassembled WGS sequence"/>
</dbReference>
<keyword evidence="6 9" id="KW-1133">Transmembrane helix</keyword>
<keyword evidence="4" id="KW-1003">Cell membrane</keyword>
<feature type="transmembrane region" description="Helical" evidence="9">
    <location>
        <begin position="389"/>
        <end position="410"/>
    </location>
</feature>
<dbReference type="PRINTS" id="PR01035">
    <property type="entry name" value="TCRTETA"/>
</dbReference>
<dbReference type="InterPro" id="IPR004812">
    <property type="entry name" value="Efflux_drug-R_Bcr/CmlA"/>
</dbReference>
<feature type="transmembrane region" description="Helical" evidence="9">
    <location>
        <begin position="67"/>
        <end position="84"/>
    </location>
</feature>
<dbReference type="GO" id="GO:1990961">
    <property type="term" value="P:xenobiotic detoxification by transmembrane export across the plasma membrane"/>
    <property type="evidence" value="ECO:0007669"/>
    <property type="project" value="InterPro"/>
</dbReference>
<feature type="transmembrane region" description="Helical" evidence="9">
    <location>
        <begin position="300"/>
        <end position="322"/>
    </location>
</feature>
<comment type="similarity">
    <text evidence="2">Belongs to the major facilitator superfamily. Bcr/CmlA family.</text>
</comment>
<dbReference type="NCBIfam" id="TIGR00710">
    <property type="entry name" value="efflux_Bcr_CflA"/>
    <property type="match status" value="1"/>
</dbReference>
<evidence type="ECO:0000256" key="3">
    <source>
        <dbReference type="ARBA" id="ARBA00022448"/>
    </source>
</evidence>